<organism evidence="1">
    <name type="scientific">Octactis speculum</name>
    <dbReference type="NCBI Taxonomy" id="3111310"/>
    <lineage>
        <taxon>Eukaryota</taxon>
        <taxon>Sar</taxon>
        <taxon>Stramenopiles</taxon>
        <taxon>Ochrophyta</taxon>
        <taxon>Dictyochophyceae</taxon>
        <taxon>Dictyochales</taxon>
        <taxon>Dictyochaceae</taxon>
        <taxon>Octactis</taxon>
    </lineage>
</organism>
<evidence type="ECO:0000313" key="1">
    <source>
        <dbReference type="EMBL" id="CAD9391211.1"/>
    </source>
</evidence>
<dbReference type="AlphaFoldDB" id="A0A7S2BAE6"/>
<accession>A0A7S2BAE6</accession>
<sequence>MWSVDGVTSQSKDRSMRSLAYNLGTIAETHHLSVIAESVFEIVSPIGVGDGNVQNIADKIGSTPEKFYGSFATTKLRINRSFSCSVPCASEDQFQDQRISLGLETGPWFVAGDMYSTGNAALVLGANPLDPTTPQPVIIFVDHSNPILGGEGATEGAKFFLSAKAIELVSSARLILPAKTVKIMQEGWYGTELQFEL</sequence>
<name>A0A7S2BAE6_9STRA</name>
<protein>
    <submittedName>
        <fullName evidence="1">Uncharacterized protein</fullName>
    </submittedName>
</protein>
<gene>
    <name evidence="1" type="ORF">DSPE1174_LOCUS6611</name>
</gene>
<proteinExistence type="predicted"/>
<dbReference type="EMBL" id="HBGS01012526">
    <property type="protein sequence ID" value="CAD9391211.1"/>
    <property type="molecule type" value="Transcribed_RNA"/>
</dbReference>
<reference evidence="1" key="1">
    <citation type="submission" date="2021-01" db="EMBL/GenBank/DDBJ databases">
        <authorList>
            <person name="Corre E."/>
            <person name="Pelletier E."/>
            <person name="Niang G."/>
            <person name="Scheremetjew M."/>
            <person name="Finn R."/>
            <person name="Kale V."/>
            <person name="Holt S."/>
            <person name="Cochrane G."/>
            <person name="Meng A."/>
            <person name="Brown T."/>
            <person name="Cohen L."/>
        </authorList>
    </citation>
    <scope>NUCLEOTIDE SEQUENCE</scope>
    <source>
        <strain evidence="1">CCMP1381</strain>
    </source>
</reference>